<sequence>MTPFASGWDELGREALRVAVAIAVVVLGVGLAVLSFTALTLLVGDPFYERISRSVDARVGAPPEPEEVGFWRGLVRALRDALRLLLLSAGLGVVVFLVGLVPLLGAPLAAVVGALTGGWLLAVELSGYAFDARGHRLRERRAALKRMRAASIGLGTTVYLLFLVPFAAVVVMPAAVAAATLLARRALGEPLRPSAAPSTPARSPQRPA</sequence>
<organism evidence="11 12">
    <name type="scientific">Arenivirga flava</name>
    <dbReference type="NCBI Taxonomy" id="1930060"/>
    <lineage>
        <taxon>Bacteria</taxon>
        <taxon>Bacillati</taxon>
        <taxon>Actinomycetota</taxon>
        <taxon>Actinomycetes</taxon>
        <taxon>Micrococcales</taxon>
        <taxon>Microbacteriaceae</taxon>
        <taxon>Arenivirga</taxon>
    </lineage>
</organism>
<evidence type="ECO:0000256" key="1">
    <source>
        <dbReference type="ARBA" id="ARBA00004141"/>
    </source>
</evidence>
<reference evidence="11 12" key="1">
    <citation type="journal article" date="2014" name="Int. J. Syst. Evol. Microbiol.">
        <title>Complete genome sequence of Corynebacterium casei LMG S-19264T (=DSM 44701T), isolated from a smear-ripened cheese.</title>
        <authorList>
            <consortium name="US DOE Joint Genome Institute (JGI-PGF)"/>
            <person name="Walter F."/>
            <person name="Albersmeier A."/>
            <person name="Kalinowski J."/>
            <person name="Ruckert C."/>
        </authorList>
    </citation>
    <scope>NUCLEOTIDE SEQUENCE [LARGE SCALE GENOMIC DNA]</scope>
    <source>
        <strain evidence="11 12">NBRC 112289</strain>
    </source>
</reference>
<keyword evidence="3" id="KW-1003">Cell membrane</keyword>
<keyword evidence="6 10" id="KW-0812">Transmembrane</keyword>
<proteinExistence type="predicted"/>
<keyword evidence="12" id="KW-1185">Reference proteome</keyword>
<keyword evidence="5" id="KW-0028">Amino-acid biosynthesis</keyword>
<feature type="transmembrane region" description="Helical" evidence="10">
    <location>
        <begin position="81"/>
        <end position="102"/>
    </location>
</feature>
<dbReference type="GO" id="GO:0009675">
    <property type="term" value="F:high-affinity sulfate:proton symporter activity"/>
    <property type="evidence" value="ECO:0007669"/>
    <property type="project" value="TreeGrafter"/>
</dbReference>
<evidence type="ECO:0000256" key="9">
    <source>
        <dbReference type="ARBA" id="ARBA00023136"/>
    </source>
</evidence>
<gene>
    <name evidence="11" type="ORF">GCM10025874_11830</name>
</gene>
<dbReference type="GO" id="GO:0019344">
    <property type="term" value="P:cysteine biosynthetic process"/>
    <property type="evidence" value="ECO:0007669"/>
    <property type="project" value="TreeGrafter"/>
</dbReference>
<evidence type="ECO:0000256" key="8">
    <source>
        <dbReference type="ARBA" id="ARBA00023032"/>
    </source>
</evidence>
<name>A0AA37XB32_9MICO</name>
<dbReference type="InterPro" id="IPR059112">
    <property type="entry name" value="CysZ/EI24"/>
</dbReference>
<dbReference type="EMBL" id="BSUL01000001">
    <property type="protein sequence ID" value="GMA27930.1"/>
    <property type="molecule type" value="Genomic_DNA"/>
</dbReference>
<keyword evidence="8" id="KW-0764">Sulfate transport</keyword>
<dbReference type="GO" id="GO:0005886">
    <property type="term" value="C:plasma membrane"/>
    <property type="evidence" value="ECO:0007669"/>
    <property type="project" value="TreeGrafter"/>
</dbReference>
<evidence type="ECO:0000256" key="10">
    <source>
        <dbReference type="SAM" id="Phobius"/>
    </source>
</evidence>
<keyword evidence="9 10" id="KW-0472">Membrane</keyword>
<feature type="transmembrane region" description="Helical" evidence="10">
    <location>
        <begin position="20"/>
        <end position="43"/>
    </location>
</feature>
<comment type="caution">
    <text evidence="11">The sequence shown here is derived from an EMBL/GenBank/DDBJ whole genome shotgun (WGS) entry which is preliminary data.</text>
</comment>
<evidence type="ECO:0000256" key="3">
    <source>
        <dbReference type="ARBA" id="ARBA00022475"/>
    </source>
</evidence>
<feature type="transmembrane region" description="Helical" evidence="10">
    <location>
        <begin position="108"/>
        <end position="130"/>
    </location>
</feature>
<evidence type="ECO:0000313" key="12">
    <source>
        <dbReference type="Proteomes" id="UP001157160"/>
    </source>
</evidence>
<protein>
    <submittedName>
        <fullName evidence="11">Uncharacterized protein</fullName>
    </submittedName>
</protein>
<evidence type="ECO:0000256" key="4">
    <source>
        <dbReference type="ARBA" id="ARBA00022519"/>
    </source>
</evidence>
<evidence type="ECO:0000256" key="6">
    <source>
        <dbReference type="ARBA" id="ARBA00022692"/>
    </source>
</evidence>
<dbReference type="Proteomes" id="UP001157160">
    <property type="component" value="Unassembled WGS sequence"/>
</dbReference>
<evidence type="ECO:0000313" key="11">
    <source>
        <dbReference type="EMBL" id="GMA27930.1"/>
    </source>
</evidence>
<feature type="transmembrane region" description="Helical" evidence="10">
    <location>
        <begin position="151"/>
        <end position="183"/>
    </location>
</feature>
<evidence type="ECO:0000256" key="5">
    <source>
        <dbReference type="ARBA" id="ARBA00022605"/>
    </source>
</evidence>
<keyword evidence="2" id="KW-0813">Transport</keyword>
<accession>A0AA37XB32</accession>
<keyword evidence="4" id="KW-0997">Cell inner membrane</keyword>
<comment type="subcellular location">
    <subcellularLocation>
        <location evidence="1">Membrane</location>
        <topology evidence="1">Multi-pass membrane protein</topology>
    </subcellularLocation>
</comment>
<dbReference type="PANTHER" id="PTHR37468:SF1">
    <property type="entry name" value="SULFATE TRANSPORTER CYSZ"/>
    <property type="match status" value="1"/>
</dbReference>
<dbReference type="GO" id="GO:0000103">
    <property type="term" value="P:sulfate assimilation"/>
    <property type="evidence" value="ECO:0007669"/>
    <property type="project" value="TreeGrafter"/>
</dbReference>
<keyword evidence="7 10" id="KW-1133">Transmembrane helix</keyword>
<dbReference type="PANTHER" id="PTHR37468">
    <property type="entry name" value="SULFATE TRANSPORTER CYSZ"/>
    <property type="match status" value="1"/>
</dbReference>
<evidence type="ECO:0000256" key="7">
    <source>
        <dbReference type="ARBA" id="ARBA00022989"/>
    </source>
</evidence>
<evidence type="ECO:0000256" key="2">
    <source>
        <dbReference type="ARBA" id="ARBA00022448"/>
    </source>
</evidence>
<dbReference type="InterPro" id="IPR050480">
    <property type="entry name" value="CysZ-like"/>
</dbReference>
<dbReference type="AlphaFoldDB" id="A0AA37XB32"/>
<dbReference type="Pfam" id="PF07264">
    <property type="entry name" value="EI24"/>
    <property type="match status" value="1"/>
</dbReference>